<dbReference type="Proteomes" id="UP000503162">
    <property type="component" value="Chromosome"/>
</dbReference>
<keyword evidence="3" id="KW-0285">Flavoprotein</keyword>
<protein>
    <recommendedName>
        <fullName evidence="10">Acyl-CoA dehydrogenase</fullName>
    </recommendedName>
</protein>
<evidence type="ECO:0000313" key="8">
    <source>
        <dbReference type="EMBL" id="QIM51159.1"/>
    </source>
</evidence>
<dbReference type="InterPro" id="IPR009075">
    <property type="entry name" value="AcylCo_DH/oxidase_C"/>
</dbReference>
<comment type="cofactor">
    <cofactor evidence="1">
        <name>FAD</name>
        <dbReference type="ChEBI" id="CHEBI:57692"/>
    </cofactor>
</comment>
<sequence>MKRDSFVDEIDAALGDAALRYRRERYAFEQRQRMDAASRRFDAGAWAQMAEMGWLSVASDEADGGLGRRIGSIALLARHTGAAGINEPLLSTWIAAEVLRAHGSGAQRARWLEPLMAGGLRVACAFGADASAEDGVLTGRCEVVPDADIADLLLLQVQGRWHAVRAGAAGLQREACPLLDGRGAATLQLQACAAEALPVQAPDTPAQLAGLAAAADALGAMELAFELTLGYVKTREQFGAPIGQHQVVMHRTVDMYLRLMESQAVLAQAVEALASGEPARAAEVHAAKAFIPPQGRLLAQEAVQLHGGIGITEEYAVSHCLRRVLVDEQLFGRSAEHLQRFAQPLSETR</sequence>
<evidence type="ECO:0000259" key="6">
    <source>
        <dbReference type="Pfam" id="PF00441"/>
    </source>
</evidence>
<reference evidence="8 9" key="1">
    <citation type="submission" date="2020-03" db="EMBL/GenBank/DDBJ databases">
        <title>Hydrogenophaga sp. nov. isolated from cyanobacterial mat.</title>
        <authorList>
            <person name="Thorat V."/>
            <person name="Kirdat K."/>
            <person name="Tiwarekar B."/>
            <person name="Costa E.D."/>
            <person name="Yadav A."/>
        </authorList>
    </citation>
    <scope>NUCLEOTIDE SEQUENCE [LARGE SCALE GENOMIC DNA]</scope>
    <source>
        <strain evidence="8 9">BA0156</strain>
    </source>
</reference>
<evidence type="ECO:0000259" key="7">
    <source>
        <dbReference type="Pfam" id="PF02771"/>
    </source>
</evidence>
<evidence type="ECO:0000256" key="5">
    <source>
        <dbReference type="ARBA" id="ARBA00023002"/>
    </source>
</evidence>
<dbReference type="PANTHER" id="PTHR43884:SF20">
    <property type="entry name" value="ACYL-COA DEHYDROGENASE FADE28"/>
    <property type="match status" value="1"/>
</dbReference>
<proteinExistence type="inferred from homology"/>
<dbReference type="GO" id="GO:0050660">
    <property type="term" value="F:flavin adenine dinucleotide binding"/>
    <property type="evidence" value="ECO:0007669"/>
    <property type="project" value="InterPro"/>
</dbReference>
<dbReference type="EMBL" id="CP049989">
    <property type="protein sequence ID" value="QIM51159.1"/>
    <property type="molecule type" value="Genomic_DNA"/>
</dbReference>
<name>A0A6G8IDF8_9BURK</name>
<keyword evidence="4" id="KW-0274">FAD</keyword>
<dbReference type="SUPFAM" id="SSF47203">
    <property type="entry name" value="Acyl-CoA dehydrogenase C-terminal domain-like"/>
    <property type="match status" value="1"/>
</dbReference>
<dbReference type="KEGG" id="hcz:G9Q37_02925"/>
<dbReference type="PANTHER" id="PTHR43884">
    <property type="entry name" value="ACYL-COA DEHYDROGENASE"/>
    <property type="match status" value="1"/>
</dbReference>
<dbReference type="InterPro" id="IPR036250">
    <property type="entry name" value="AcylCo_DH-like_C"/>
</dbReference>
<dbReference type="Gene3D" id="1.10.540.10">
    <property type="entry name" value="Acyl-CoA dehydrogenase/oxidase, N-terminal domain"/>
    <property type="match status" value="1"/>
</dbReference>
<comment type="similarity">
    <text evidence="2">Belongs to the acyl-CoA dehydrogenase family.</text>
</comment>
<organism evidence="8 9">
    <name type="scientific">Hydrogenophaga crocea</name>
    <dbReference type="NCBI Taxonomy" id="2716225"/>
    <lineage>
        <taxon>Bacteria</taxon>
        <taxon>Pseudomonadati</taxon>
        <taxon>Pseudomonadota</taxon>
        <taxon>Betaproteobacteria</taxon>
        <taxon>Burkholderiales</taxon>
        <taxon>Comamonadaceae</taxon>
        <taxon>Hydrogenophaga</taxon>
    </lineage>
</organism>
<dbReference type="AlphaFoldDB" id="A0A6G8IDF8"/>
<evidence type="ECO:0000256" key="2">
    <source>
        <dbReference type="ARBA" id="ARBA00009347"/>
    </source>
</evidence>
<evidence type="ECO:0000256" key="1">
    <source>
        <dbReference type="ARBA" id="ARBA00001974"/>
    </source>
</evidence>
<dbReference type="SUPFAM" id="SSF56645">
    <property type="entry name" value="Acyl-CoA dehydrogenase NM domain-like"/>
    <property type="match status" value="1"/>
</dbReference>
<dbReference type="GO" id="GO:0003995">
    <property type="term" value="F:acyl-CoA dehydrogenase activity"/>
    <property type="evidence" value="ECO:0007669"/>
    <property type="project" value="TreeGrafter"/>
</dbReference>
<feature type="domain" description="Acyl-CoA dehydrogenase/oxidase C-terminal" evidence="6">
    <location>
        <begin position="212"/>
        <end position="340"/>
    </location>
</feature>
<dbReference type="RefSeq" id="WP_166224321.1">
    <property type="nucleotide sequence ID" value="NZ_CP049989.1"/>
</dbReference>
<accession>A0A6G8IDF8</accession>
<feature type="domain" description="Acyl-CoA dehydrogenase/oxidase N-terminal" evidence="7">
    <location>
        <begin position="29"/>
        <end position="118"/>
    </location>
</feature>
<evidence type="ECO:0000256" key="4">
    <source>
        <dbReference type="ARBA" id="ARBA00022827"/>
    </source>
</evidence>
<keyword evidence="5" id="KW-0560">Oxidoreductase</keyword>
<evidence type="ECO:0000256" key="3">
    <source>
        <dbReference type="ARBA" id="ARBA00022630"/>
    </source>
</evidence>
<evidence type="ECO:0000313" key="9">
    <source>
        <dbReference type="Proteomes" id="UP000503162"/>
    </source>
</evidence>
<dbReference type="Gene3D" id="1.20.140.10">
    <property type="entry name" value="Butyryl-CoA Dehydrogenase, subunit A, domain 3"/>
    <property type="match status" value="1"/>
</dbReference>
<dbReference type="Pfam" id="PF00441">
    <property type="entry name" value="Acyl-CoA_dh_1"/>
    <property type="match status" value="1"/>
</dbReference>
<dbReference type="Pfam" id="PF02771">
    <property type="entry name" value="Acyl-CoA_dh_N"/>
    <property type="match status" value="1"/>
</dbReference>
<evidence type="ECO:0008006" key="10">
    <source>
        <dbReference type="Google" id="ProtNLM"/>
    </source>
</evidence>
<gene>
    <name evidence="8" type="ORF">G9Q37_02925</name>
</gene>
<dbReference type="InterPro" id="IPR037069">
    <property type="entry name" value="AcylCoA_DH/ox_N_sf"/>
</dbReference>
<dbReference type="InterPro" id="IPR013786">
    <property type="entry name" value="AcylCoA_DH/ox_N"/>
</dbReference>
<dbReference type="InterPro" id="IPR009100">
    <property type="entry name" value="AcylCoA_DH/oxidase_NM_dom_sf"/>
</dbReference>
<keyword evidence="9" id="KW-1185">Reference proteome</keyword>